<feature type="domain" description="HTH cro/C1-type" evidence="1">
    <location>
        <begin position="16"/>
        <end position="69"/>
    </location>
</feature>
<dbReference type="HOGENOM" id="CLU_066192_23_2_6"/>
<proteinExistence type="predicted"/>
<dbReference type="InterPro" id="IPR001387">
    <property type="entry name" value="Cro/C1-type_HTH"/>
</dbReference>
<gene>
    <name evidence="2" type="ORF">ETEE_4172</name>
</gene>
<dbReference type="RefSeq" id="WP_034165342.1">
    <property type="nucleotide sequence ID" value="NZ_CP006664.1"/>
</dbReference>
<dbReference type="SMART" id="SM00530">
    <property type="entry name" value="HTH_XRE"/>
    <property type="match status" value="1"/>
</dbReference>
<evidence type="ECO:0000313" key="2">
    <source>
        <dbReference type="EMBL" id="AIJ10577.1"/>
    </source>
</evidence>
<name>A0A076LV82_9GAMM</name>
<sequence>MSNENDHFFAIVGARLREERERFGLSQTEFAKLAGHSRSGQAGYERGDNMPGGLYLSILSKHGIDILYVLTGRRTPDIGDVSTDELEFIKLYRAAPPAVKAAALAALAAGSAAASSVIVSGGSDQRIAGRDYHEHKD</sequence>
<dbReference type="Gene3D" id="1.10.260.40">
    <property type="entry name" value="lambda repressor-like DNA-binding domains"/>
    <property type="match status" value="1"/>
</dbReference>
<accession>A0A076LV82</accession>
<dbReference type="CDD" id="cd00093">
    <property type="entry name" value="HTH_XRE"/>
    <property type="match status" value="1"/>
</dbReference>
<reference evidence="2 3" key="1">
    <citation type="journal article" date="2012" name="PLoS ONE">
        <title>Edwardsiella comparative phylogenomics reveal the new intra/inter-species taxonomic relationships, virulence evolution and niche adaptation mechanisms.</title>
        <authorList>
            <person name="Yang M."/>
            <person name="Lv Y."/>
            <person name="Xiao J."/>
            <person name="Wu H."/>
            <person name="Zheng H."/>
            <person name="Liu Q."/>
            <person name="Zhang Y."/>
            <person name="Wang Q."/>
        </authorList>
    </citation>
    <scope>NUCLEOTIDE SEQUENCE [LARGE SCALE GENOMIC DNA]</scope>
    <source>
        <strain evidence="3">080813</strain>
    </source>
</reference>
<dbReference type="EMBL" id="CP006664">
    <property type="protein sequence ID" value="AIJ10577.1"/>
    <property type="molecule type" value="Genomic_DNA"/>
</dbReference>
<protein>
    <submittedName>
        <fullName evidence="2">XRE family transcriptional regulator</fullName>
    </submittedName>
</protein>
<evidence type="ECO:0000259" key="1">
    <source>
        <dbReference type="PROSITE" id="PS50943"/>
    </source>
</evidence>
<evidence type="ECO:0000313" key="3">
    <source>
        <dbReference type="Proteomes" id="UP000028681"/>
    </source>
</evidence>
<organism evidence="2 3">
    <name type="scientific">Edwardsiella anguillarum ET080813</name>
    <dbReference type="NCBI Taxonomy" id="667120"/>
    <lineage>
        <taxon>Bacteria</taxon>
        <taxon>Pseudomonadati</taxon>
        <taxon>Pseudomonadota</taxon>
        <taxon>Gammaproteobacteria</taxon>
        <taxon>Enterobacterales</taxon>
        <taxon>Hafniaceae</taxon>
        <taxon>Edwardsiella</taxon>
    </lineage>
</organism>
<dbReference type="Proteomes" id="UP000028681">
    <property type="component" value="Chromosome"/>
</dbReference>
<dbReference type="GeneID" id="33941492"/>
<dbReference type="AlphaFoldDB" id="A0A076LV82"/>
<dbReference type="InterPro" id="IPR010982">
    <property type="entry name" value="Lambda_DNA-bd_dom_sf"/>
</dbReference>
<dbReference type="GO" id="GO:0003677">
    <property type="term" value="F:DNA binding"/>
    <property type="evidence" value="ECO:0007669"/>
    <property type="project" value="InterPro"/>
</dbReference>
<dbReference type="KEGG" id="ete:ETEE_4172"/>
<dbReference type="SUPFAM" id="SSF47413">
    <property type="entry name" value="lambda repressor-like DNA-binding domains"/>
    <property type="match status" value="1"/>
</dbReference>
<dbReference type="Pfam" id="PF01381">
    <property type="entry name" value="HTH_3"/>
    <property type="match status" value="1"/>
</dbReference>
<dbReference type="PROSITE" id="PS50943">
    <property type="entry name" value="HTH_CROC1"/>
    <property type="match status" value="1"/>
</dbReference>